<dbReference type="CDD" id="cd00063">
    <property type="entry name" value="FN3"/>
    <property type="match status" value="1"/>
</dbReference>
<evidence type="ECO:0000256" key="1">
    <source>
        <dbReference type="ARBA" id="ARBA00009820"/>
    </source>
</evidence>
<dbReference type="InterPro" id="IPR011659">
    <property type="entry name" value="WD40"/>
</dbReference>
<comment type="similarity">
    <text evidence="1">Belongs to the TolB family.</text>
</comment>
<keyword evidence="3" id="KW-1185">Reference proteome</keyword>
<dbReference type="Proteomes" id="UP001596161">
    <property type="component" value="Unassembled WGS sequence"/>
</dbReference>
<dbReference type="Gene3D" id="2.60.40.10">
    <property type="entry name" value="Immunoglobulins"/>
    <property type="match status" value="1"/>
</dbReference>
<dbReference type="PANTHER" id="PTHR36842:SF1">
    <property type="entry name" value="PROTEIN TOLB"/>
    <property type="match status" value="1"/>
</dbReference>
<dbReference type="Pfam" id="PF13715">
    <property type="entry name" value="CarbopepD_reg_2"/>
    <property type="match status" value="1"/>
</dbReference>
<dbReference type="SUPFAM" id="SSF49452">
    <property type="entry name" value="Starch-binding domain-like"/>
    <property type="match status" value="1"/>
</dbReference>
<name>A0ABW0EAV1_9BACT</name>
<dbReference type="InterPro" id="IPR003961">
    <property type="entry name" value="FN3_dom"/>
</dbReference>
<dbReference type="Gene3D" id="2.60.40.1120">
    <property type="entry name" value="Carboxypeptidase-like, regulatory domain"/>
    <property type="match status" value="1"/>
</dbReference>
<protein>
    <submittedName>
        <fullName evidence="2">Carboxypeptidase regulatory-like domain-containing protein</fullName>
    </submittedName>
</protein>
<evidence type="ECO:0000313" key="2">
    <source>
        <dbReference type="EMBL" id="MFC5270400.1"/>
    </source>
</evidence>
<dbReference type="PROSITE" id="PS51257">
    <property type="entry name" value="PROKAR_LIPOPROTEIN"/>
    <property type="match status" value="1"/>
</dbReference>
<reference evidence="3" key="1">
    <citation type="journal article" date="2019" name="Int. J. Syst. Evol. Microbiol.">
        <title>The Global Catalogue of Microorganisms (GCM) 10K type strain sequencing project: providing services to taxonomists for standard genome sequencing and annotation.</title>
        <authorList>
            <consortium name="The Broad Institute Genomics Platform"/>
            <consortium name="The Broad Institute Genome Sequencing Center for Infectious Disease"/>
            <person name="Wu L."/>
            <person name="Ma J."/>
        </authorList>
    </citation>
    <scope>NUCLEOTIDE SEQUENCE [LARGE SCALE GENOMIC DNA]</scope>
    <source>
        <strain evidence="3">KACC 12602</strain>
    </source>
</reference>
<dbReference type="InterPro" id="IPR013784">
    <property type="entry name" value="Carb-bd-like_fold"/>
</dbReference>
<comment type="caution">
    <text evidence="2">The sequence shown here is derived from an EMBL/GenBank/DDBJ whole genome shotgun (WGS) entry which is preliminary data.</text>
</comment>
<evidence type="ECO:0000313" key="3">
    <source>
        <dbReference type="Proteomes" id="UP001596161"/>
    </source>
</evidence>
<dbReference type="PANTHER" id="PTHR36842">
    <property type="entry name" value="PROTEIN TOLB HOMOLOG"/>
    <property type="match status" value="1"/>
</dbReference>
<dbReference type="InterPro" id="IPR011042">
    <property type="entry name" value="6-blade_b-propeller_TolB-like"/>
</dbReference>
<organism evidence="2 3">
    <name type="scientific">Adhaeribacter terreus</name>
    <dbReference type="NCBI Taxonomy" id="529703"/>
    <lineage>
        <taxon>Bacteria</taxon>
        <taxon>Pseudomonadati</taxon>
        <taxon>Bacteroidota</taxon>
        <taxon>Cytophagia</taxon>
        <taxon>Cytophagales</taxon>
        <taxon>Hymenobacteraceae</taxon>
        <taxon>Adhaeribacter</taxon>
    </lineage>
</organism>
<gene>
    <name evidence="2" type="ORF">ACFPIB_07260</name>
</gene>
<dbReference type="InterPro" id="IPR013783">
    <property type="entry name" value="Ig-like_fold"/>
</dbReference>
<sequence length="498" mass="55680">MSKNFAFLRVLLFAALPLIWYSCKEDTVEPTVSGTITGVVVEAETNAVLENVSITTNPATSAIATDNTGRFQINDVIVGNYSVTAKKVGYRTTSVNILVARDKISDIRIILEKSDGTNKAPDKPVLALPANQSEKQPVSVRLVWSGKDPDEEDSLNYTVELFESGMSAKRLIAQNISDTSVVADGLKYNTVYYWQVTAQDPFSLETKSDIWSFRTLDMPNFKYLFVKEMGGSREIFTADTIPEVRLTNTSYQENQPLLSPLRDKIAFTTNEYGSWHIFTMNRDGSNKKRVTVSFPIAGYHNDGIGYAWSPDGSQLIYAHYDKLYKINRNGTGNQLLATAPANRHFRQLDWTDQGNKIIAQTMGTDIFSSELYLMNDNGTGMTQFLGNMPGRIESPTFSINGQDVLFTRDIDGFNAANGRQLNSHIFLMRLNKSDTVDLSLNKPAGYNDTNPRFSPNGAQIIFEQSSNALGSTKEIWIMDVDGNNRRKLFNEGEMPDWK</sequence>
<dbReference type="SUPFAM" id="SSF69304">
    <property type="entry name" value="Tricorn protease N-terminal domain"/>
    <property type="match status" value="1"/>
</dbReference>
<dbReference type="Pfam" id="PF07676">
    <property type="entry name" value="PD40"/>
    <property type="match status" value="2"/>
</dbReference>
<dbReference type="SUPFAM" id="SSF49265">
    <property type="entry name" value="Fibronectin type III"/>
    <property type="match status" value="1"/>
</dbReference>
<dbReference type="Gene3D" id="2.120.10.30">
    <property type="entry name" value="TolB, C-terminal domain"/>
    <property type="match status" value="1"/>
</dbReference>
<dbReference type="RefSeq" id="WP_378016770.1">
    <property type="nucleotide sequence ID" value="NZ_JBHSKT010000003.1"/>
</dbReference>
<dbReference type="InterPro" id="IPR036116">
    <property type="entry name" value="FN3_sf"/>
</dbReference>
<accession>A0ABW0EAV1</accession>
<dbReference type="EMBL" id="JBHSKT010000003">
    <property type="protein sequence ID" value="MFC5270400.1"/>
    <property type="molecule type" value="Genomic_DNA"/>
</dbReference>
<proteinExistence type="inferred from homology"/>